<keyword evidence="1" id="KW-0472">Membrane</keyword>
<evidence type="ECO:0000313" key="3">
    <source>
        <dbReference type="Proteomes" id="UP000078200"/>
    </source>
</evidence>
<protein>
    <submittedName>
        <fullName evidence="2">Uncharacterized protein</fullName>
    </submittedName>
</protein>
<keyword evidence="3" id="KW-1185">Reference proteome</keyword>
<dbReference type="STRING" id="7395.A0A1A9V1X0"/>
<dbReference type="Pfam" id="PF25228">
    <property type="entry name" value="Lips"/>
    <property type="match status" value="1"/>
</dbReference>
<name>A0A1A9V1X0_GLOAU</name>
<feature type="transmembrane region" description="Helical" evidence="1">
    <location>
        <begin position="48"/>
        <end position="72"/>
    </location>
</feature>
<dbReference type="VEuPathDB" id="VectorBase:GAUT023155"/>
<proteinExistence type="predicted"/>
<accession>A0A1A9V1X0</accession>
<keyword evidence="1" id="KW-1133">Transmembrane helix</keyword>
<dbReference type="EnsemblMetazoa" id="GAUT023155-RA">
    <property type="protein sequence ID" value="GAUT023155-PA"/>
    <property type="gene ID" value="GAUT023155"/>
</dbReference>
<reference evidence="2" key="1">
    <citation type="submission" date="2020-05" db="UniProtKB">
        <authorList>
            <consortium name="EnsemblMetazoa"/>
        </authorList>
    </citation>
    <scope>IDENTIFICATION</scope>
    <source>
        <strain evidence="2">TTRI</strain>
    </source>
</reference>
<organism evidence="2 3">
    <name type="scientific">Glossina austeni</name>
    <name type="common">Savannah tsetse fly</name>
    <dbReference type="NCBI Taxonomy" id="7395"/>
    <lineage>
        <taxon>Eukaryota</taxon>
        <taxon>Metazoa</taxon>
        <taxon>Ecdysozoa</taxon>
        <taxon>Arthropoda</taxon>
        <taxon>Hexapoda</taxon>
        <taxon>Insecta</taxon>
        <taxon>Pterygota</taxon>
        <taxon>Neoptera</taxon>
        <taxon>Endopterygota</taxon>
        <taxon>Diptera</taxon>
        <taxon>Brachycera</taxon>
        <taxon>Muscomorpha</taxon>
        <taxon>Hippoboscoidea</taxon>
        <taxon>Glossinidae</taxon>
        <taxon>Glossina</taxon>
    </lineage>
</organism>
<dbReference type="PANTHER" id="PTHR37686">
    <property type="entry name" value="LD36006P"/>
    <property type="match status" value="1"/>
</dbReference>
<evidence type="ECO:0000313" key="2">
    <source>
        <dbReference type="EnsemblMetazoa" id="GAUT023155-PA"/>
    </source>
</evidence>
<dbReference type="AlphaFoldDB" id="A0A1A9V1X0"/>
<keyword evidence="1" id="KW-0812">Transmembrane</keyword>
<dbReference type="Proteomes" id="UP000078200">
    <property type="component" value="Unassembled WGS sequence"/>
</dbReference>
<sequence length="289" mass="33191">MEYNPGNSMHVKVMTFEHEVYKLLCNGFPLMHSKKSRQMIMPSCLQPIAVVLVAIIVCPLASDVILVVVYALRLLWDSLTFHLFIKKCCCVAVSDSIAVRRIAGPGLALDYYFMIRSEQALAAFAAQMELDDFCELDFCSRKKTFRNSWKHALDPFQHNYLKMVPYLSLNREAQDLMITLHEKLEKRTRELQTSLTTQLKTRTKELKISYSIDLSISEEEFWHNKVLAVNDWPAGLAGLIYTEIFSFGFLISLTENDTHFKLEPHPSLDMTRCSEMIQNAIVMLLVPKA</sequence>
<dbReference type="PANTHER" id="PTHR37686:SF1">
    <property type="entry name" value="LD36006P"/>
    <property type="match status" value="1"/>
</dbReference>
<evidence type="ECO:0000256" key="1">
    <source>
        <dbReference type="SAM" id="Phobius"/>
    </source>
</evidence>
<dbReference type="InterPro" id="IPR057435">
    <property type="entry name" value="Lips"/>
</dbReference>